<keyword evidence="3" id="KW-0808">Transferase</keyword>
<dbReference type="PIRSF" id="PIRSF005215">
    <property type="entry name" value="TehB"/>
    <property type="match status" value="1"/>
</dbReference>
<dbReference type="GO" id="GO:0046690">
    <property type="term" value="P:response to tellurium ion"/>
    <property type="evidence" value="ECO:0007669"/>
    <property type="project" value="InterPro"/>
</dbReference>
<dbReference type="InterPro" id="IPR029063">
    <property type="entry name" value="SAM-dependent_MTases_sf"/>
</dbReference>
<dbReference type="InterPro" id="IPR004537">
    <property type="entry name" value="Tellurite-R_MeTrfase_TehB"/>
</dbReference>
<proteinExistence type="predicted"/>
<sequence length="287" mass="33017">MAKELICYKRMPVWTADRLPQMFREKHNTKVGTWGKLTVLKGQLKFFELNEDGSVIAEHLFSAGSESPFVEPQSWHRVEAASDDLECFLEFYCTPEDYFSKKYNMTATHSEVVEAMQTIQPCKVLDLGCGQGRNSLYLALKEFDVTAWDHNESSLAFLNETKAKENLEIDTALYDINQAAISENYDFILSTVVFMFLDRARIPAIIDNMQLHTKPGGYNLIVAAMSTDDVPCPLAFSFTFKENELKEYYQGWQFIKYNENMGELHKTDENGNRIKMKFVTMLAKKPQ</sequence>
<dbReference type="SUPFAM" id="SSF51197">
    <property type="entry name" value="Clavaminate synthase-like"/>
    <property type="match status" value="1"/>
</dbReference>
<dbReference type="Pfam" id="PF09313">
    <property type="entry name" value="TehB-like"/>
    <property type="match status" value="1"/>
</dbReference>
<dbReference type="NCBIfam" id="NF008405">
    <property type="entry name" value="PRK11207.1"/>
    <property type="match status" value="1"/>
</dbReference>
<dbReference type="RefSeq" id="WP_115003502.1">
    <property type="nucleotide sequence ID" value="NZ_UGHS01000004.1"/>
</dbReference>
<evidence type="ECO:0000313" key="4">
    <source>
        <dbReference type="Proteomes" id="UP000255264"/>
    </source>
</evidence>
<protein>
    <submittedName>
        <fullName evidence="3">Tellurite resistance protein</fullName>
        <ecNumber evidence="3">2.1.1.-</ecNumber>
    </submittedName>
</protein>
<dbReference type="GO" id="GO:0008757">
    <property type="term" value="F:S-adenosylmethionine-dependent methyltransferase activity"/>
    <property type="evidence" value="ECO:0007669"/>
    <property type="project" value="InterPro"/>
</dbReference>
<gene>
    <name evidence="3" type="primary">tehB</name>
    <name evidence="3" type="ORF">NCTC13335_01840</name>
</gene>
<dbReference type="InterPro" id="IPR015985">
    <property type="entry name" value="TehB-like_dom"/>
</dbReference>
<dbReference type="Gene3D" id="3.40.50.150">
    <property type="entry name" value="Vaccinia Virus protein VP39"/>
    <property type="match status" value="1"/>
</dbReference>
<dbReference type="GO" id="GO:0032259">
    <property type="term" value="P:methylation"/>
    <property type="evidence" value="ECO:0007669"/>
    <property type="project" value="UniProtKB-KW"/>
</dbReference>
<dbReference type="Gene3D" id="2.60.120.10">
    <property type="entry name" value="Jelly Rolls"/>
    <property type="match status" value="1"/>
</dbReference>
<dbReference type="InterPro" id="IPR014710">
    <property type="entry name" value="RmlC-like_jellyroll"/>
</dbReference>
<dbReference type="AlphaFoldDB" id="A0A377J0A0"/>
<dbReference type="InterPro" id="IPR014431">
    <property type="entry name" value="Tellurite-R_TehB-2"/>
</dbReference>
<keyword evidence="4" id="KW-1185">Reference proteome</keyword>
<dbReference type="GO" id="GO:0005737">
    <property type="term" value="C:cytoplasm"/>
    <property type="evidence" value="ECO:0007669"/>
    <property type="project" value="InterPro"/>
</dbReference>
<organism evidence="3 4">
    <name type="scientific">Haemophilus pittmaniae</name>
    <dbReference type="NCBI Taxonomy" id="249188"/>
    <lineage>
        <taxon>Bacteria</taxon>
        <taxon>Pseudomonadati</taxon>
        <taxon>Pseudomonadota</taxon>
        <taxon>Gammaproteobacteria</taxon>
        <taxon>Pasteurellales</taxon>
        <taxon>Pasteurellaceae</taxon>
        <taxon>Haemophilus</taxon>
    </lineage>
</organism>
<accession>A0A377J0A0</accession>
<dbReference type="NCBIfam" id="TIGR00477">
    <property type="entry name" value="tehB"/>
    <property type="match status" value="1"/>
</dbReference>
<dbReference type="EMBL" id="UGHS01000004">
    <property type="protein sequence ID" value="STO93925.1"/>
    <property type="molecule type" value="Genomic_DNA"/>
</dbReference>
<feature type="domain" description="Tellurite resistance methyltransferase TehB-like" evidence="1">
    <location>
        <begin position="91"/>
        <end position="282"/>
    </location>
</feature>
<dbReference type="NCBIfam" id="NF008992">
    <property type="entry name" value="PRK12335.1"/>
    <property type="match status" value="1"/>
</dbReference>
<name>A0A377J0A0_9PAST</name>
<keyword evidence="3" id="KW-0489">Methyltransferase</keyword>
<feature type="domain" description="TehB/YeaR-like" evidence="2">
    <location>
        <begin position="9"/>
        <end position="89"/>
    </location>
</feature>
<evidence type="ECO:0000313" key="3">
    <source>
        <dbReference type="EMBL" id="STO93925.1"/>
    </source>
</evidence>
<dbReference type="Pfam" id="PF03848">
    <property type="entry name" value="TehB"/>
    <property type="match status" value="1"/>
</dbReference>
<evidence type="ECO:0000259" key="2">
    <source>
        <dbReference type="Pfam" id="PF09313"/>
    </source>
</evidence>
<dbReference type="PANTHER" id="PTHR43464">
    <property type="entry name" value="METHYLTRANSFERASE"/>
    <property type="match status" value="1"/>
</dbReference>
<evidence type="ECO:0000259" key="1">
    <source>
        <dbReference type="Pfam" id="PF03848"/>
    </source>
</evidence>
<dbReference type="SUPFAM" id="SSF53335">
    <property type="entry name" value="S-adenosyl-L-methionine-dependent methyltransferases"/>
    <property type="match status" value="1"/>
</dbReference>
<dbReference type="OrthoDB" id="9804312at2"/>
<reference evidence="3 4" key="1">
    <citation type="submission" date="2018-06" db="EMBL/GenBank/DDBJ databases">
        <authorList>
            <consortium name="Pathogen Informatics"/>
            <person name="Doyle S."/>
        </authorList>
    </citation>
    <scope>NUCLEOTIDE SEQUENCE [LARGE SCALE GENOMIC DNA]</scope>
    <source>
        <strain evidence="3 4">NCTC13335</strain>
    </source>
</reference>
<dbReference type="PANTHER" id="PTHR43464:SF49">
    <property type="entry name" value="TELLURITE METHYLTRANSFERASE"/>
    <property type="match status" value="1"/>
</dbReference>
<dbReference type="Proteomes" id="UP000255264">
    <property type="component" value="Unassembled WGS sequence"/>
</dbReference>
<dbReference type="InterPro" id="IPR015392">
    <property type="entry name" value="TehB/YeaR-like_dom"/>
</dbReference>
<dbReference type="EC" id="2.1.1.-" evidence="3"/>
<dbReference type="CDD" id="cd02440">
    <property type="entry name" value="AdoMet_MTases"/>
    <property type="match status" value="1"/>
</dbReference>